<reference evidence="3" key="1">
    <citation type="journal article" date="2019" name="Int. J. Syst. Evol. Microbiol.">
        <title>The Global Catalogue of Microorganisms (GCM) 10K type strain sequencing project: providing services to taxonomists for standard genome sequencing and annotation.</title>
        <authorList>
            <consortium name="The Broad Institute Genomics Platform"/>
            <consortium name="The Broad Institute Genome Sequencing Center for Infectious Disease"/>
            <person name="Wu L."/>
            <person name="Ma J."/>
        </authorList>
    </citation>
    <scope>NUCLEOTIDE SEQUENCE [LARGE SCALE GENOMIC DNA]</scope>
    <source>
        <strain evidence="3">JCM 16545</strain>
    </source>
</reference>
<sequence length="139" mass="14650">MNKPLLLSVIGICVNQAHAATFVMPASNYDDLNGVATDTFVVAISDIGVNANISFTFTATAPGSTTITPVFNEDTRMGITSDFDQGAAAETSFNEGEVLTLTVSAVITSVPVGQTVSRPCGQIDYLIQSIMDARHMKDT</sequence>
<evidence type="ECO:0000313" key="2">
    <source>
        <dbReference type="EMBL" id="MFD2276974.1"/>
    </source>
</evidence>
<feature type="non-terminal residue" evidence="2">
    <location>
        <position position="139"/>
    </location>
</feature>
<name>A0ABW5E997_9BACT</name>
<keyword evidence="3" id="KW-1185">Reference proteome</keyword>
<feature type="chain" id="PRO_5045183048" description="DUF11 domain-containing protein" evidence="1">
    <location>
        <begin position="20"/>
        <end position="139"/>
    </location>
</feature>
<comment type="caution">
    <text evidence="2">The sequence shown here is derived from an EMBL/GenBank/DDBJ whole genome shotgun (WGS) entry which is preliminary data.</text>
</comment>
<evidence type="ECO:0000313" key="3">
    <source>
        <dbReference type="Proteomes" id="UP001597297"/>
    </source>
</evidence>
<dbReference type="RefSeq" id="WP_377136921.1">
    <property type="nucleotide sequence ID" value="NZ_JBHUJC010000035.1"/>
</dbReference>
<feature type="signal peptide" evidence="1">
    <location>
        <begin position="1"/>
        <end position="19"/>
    </location>
</feature>
<gene>
    <name evidence="2" type="ORF">ACFSQZ_10880</name>
</gene>
<protein>
    <recommendedName>
        <fullName evidence="4">DUF11 domain-containing protein</fullName>
    </recommendedName>
</protein>
<keyword evidence="1" id="KW-0732">Signal</keyword>
<organism evidence="2 3">
    <name type="scientific">Rubritalea spongiae</name>
    <dbReference type="NCBI Taxonomy" id="430797"/>
    <lineage>
        <taxon>Bacteria</taxon>
        <taxon>Pseudomonadati</taxon>
        <taxon>Verrucomicrobiota</taxon>
        <taxon>Verrucomicrobiia</taxon>
        <taxon>Verrucomicrobiales</taxon>
        <taxon>Rubritaleaceae</taxon>
        <taxon>Rubritalea</taxon>
    </lineage>
</organism>
<dbReference type="Proteomes" id="UP001597297">
    <property type="component" value="Unassembled WGS sequence"/>
</dbReference>
<accession>A0ABW5E997</accession>
<dbReference type="EMBL" id="JBHUJC010000035">
    <property type="protein sequence ID" value="MFD2276974.1"/>
    <property type="molecule type" value="Genomic_DNA"/>
</dbReference>
<proteinExistence type="predicted"/>
<evidence type="ECO:0000256" key="1">
    <source>
        <dbReference type="SAM" id="SignalP"/>
    </source>
</evidence>
<evidence type="ECO:0008006" key="4">
    <source>
        <dbReference type="Google" id="ProtNLM"/>
    </source>
</evidence>